<dbReference type="InterPro" id="IPR027417">
    <property type="entry name" value="P-loop_NTPase"/>
</dbReference>
<protein>
    <submittedName>
        <fullName evidence="1">Uncharacterized protein</fullName>
    </submittedName>
</protein>
<name>A0AAD9PTV4_ACRCE</name>
<dbReference type="Proteomes" id="UP001249851">
    <property type="component" value="Unassembled WGS sequence"/>
</dbReference>
<keyword evidence="2" id="KW-1185">Reference proteome</keyword>
<accession>A0AAD9PTV4</accession>
<reference evidence="1" key="2">
    <citation type="journal article" date="2023" name="Science">
        <title>Genomic signatures of disease resistance in endangered staghorn corals.</title>
        <authorList>
            <person name="Vollmer S.V."/>
            <person name="Selwyn J.D."/>
            <person name="Despard B.A."/>
            <person name="Roesel C.L."/>
        </authorList>
    </citation>
    <scope>NUCLEOTIDE SEQUENCE</scope>
    <source>
        <strain evidence="1">K2</strain>
    </source>
</reference>
<evidence type="ECO:0000313" key="2">
    <source>
        <dbReference type="Proteomes" id="UP001249851"/>
    </source>
</evidence>
<organism evidence="1 2">
    <name type="scientific">Acropora cervicornis</name>
    <name type="common">Staghorn coral</name>
    <dbReference type="NCBI Taxonomy" id="6130"/>
    <lineage>
        <taxon>Eukaryota</taxon>
        <taxon>Metazoa</taxon>
        <taxon>Cnidaria</taxon>
        <taxon>Anthozoa</taxon>
        <taxon>Hexacorallia</taxon>
        <taxon>Scleractinia</taxon>
        <taxon>Astrocoeniina</taxon>
        <taxon>Acroporidae</taxon>
        <taxon>Acropora</taxon>
    </lineage>
</organism>
<sequence length="214" mass="24469">MDVLALAHMQKNEEKTDMAEFIVNRGSKVVNEVLRTAWEMEEAKAAQERAAKSRLEILQEARGEPCTCKQASRWHASATELLEHNGISCKSFALAVKELLCKGCAFTNPATTSFAWIGAEEAEVIFLNDFRWSPQVIRWHDLLLLLEGQLVHLPAPKSHFAKDMVFDRDTPIFATSKYPVVFVKNGMVDERETEMMTVRWRTFTLNWQIPEAKQ</sequence>
<dbReference type="AlphaFoldDB" id="A0AAD9PTV4"/>
<evidence type="ECO:0000313" key="1">
    <source>
        <dbReference type="EMBL" id="KAK2548996.1"/>
    </source>
</evidence>
<reference evidence="1" key="1">
    <citation type="journal article" date="2023" name="G3 (Bethesda)">
        <title>Whole genome assembly and annotation of the endangered Caribbean coral Acropora cervicornis.</title>
        <authorList>
            <person name="Selwyn J.D."/>
            <person name="Vollmer S.V."/>
        </authorList>
    </citation>
    <scope>NUCLEOTIDE SEQUENCE</scope>
    <source>
        <strain evidence="1">K2</strain>
    </source>
</reference>
<proteinExistence type="predicted"/>
<dbReference type="Gene3D" id="3.40.50.300">
    <property type="entry name" value="P-loop containing nucleotide triphosphate hydrolases"/>
    <property type="match status" value="1"/>
</dbReference>
<dbReference type="EMBL" id="JARQWQ010000133">
    <property type="protein sequence ID" value="KAK2548996.1"/>
    <property type="molecule type" value="Genomic_DNA"/>
</dbReference>
<gene>
    <name evidence="1" type="ORF">P5673_030623</name>
</gene>
<comment type="caution">
    <text evidence="1">The sequence shown here is derived from an EMBL/GenBank/DDBJ whole genome shotgun (WGS) entry which is preliminary data.</text>
</comment>